<sequence length="146" mass="16117">MDTLDVVKKAEERGGSERREAIEQVLIGARQLGCDMQVGGGRAGGMNLRYGAIGYAILDVNTKGVVKLYASPHPGKDATDEHREALNAFIEAREALEPKSFPVNTYGHLEDPIEEIGPGPLVAFVERAVQLIRKSYYEPWRELHEA</sequence>
<comment type="caution">
    <text evidence="2">The sequence shown here is derived from an EMBL/GenBank/DDBJ whole genome shotgun (WGS) entry which is preliminary data.</text>
</comment>
<name>A0A5C6X5P3_9DELT</name>
<dbReference type="EMBL" id="VOSL01000049">
    <property type="protein sequence ID" value="TXD35505.1"/>
    <property type="molecule type" value="Genomic_DNA"/>
</dbReference>
<organism evidence="2 4">
    <name type="scientific">Lujinxingia vulgaris</name>
    <dbReference type="NCBI Taxonomy" id="2600176"/>
    <lineage>
        <taxon>Bacteria</taxon>
        <taxon>Deltaproteobacteria</taxon>
        <taxon>Bradymonadales</taxon>
        <taxon>Lujinxingiaceae</taxon>
        <taxon>Lujinxingia</taxon>
    </lineage>
</organism>
<dbReference type="EMBL" id="VOSM01000005">
    <property type="protein sequence ID" value="TXD36480.1"/>
    <property type="molecule type" value="Genomic_DNA"/>
</dbReference>
<protein>
    <submittedName>
        <fullName evidence="2">Uncharacterized protein</fullName>
    </submittedName>
</protein>
<proteinExistence type="predicted"/>
<gene>
    <name evidence="1" type="ORF">FRC96_10995</name>
    <name evidence="2" type="ORF">FRC98_11605</name>
</gene>
<evidence type="ECO:0000313" key="4">
    <source>
        <dbReference type="Proteomes" id="UP000321412"/>
    </source>
</evidence>
<dbReference type="Proteomes" id="UP000321412">
    <property type="component" value="Unassembled WGS sequence"/>
</dbReference>
<evidence type="ECO:0000313" key="2">
    <source>
        <dbReference type="EMBL" id="TXD36480.1"/>
    </source>
</evidence>
<keyword evidence="4" id="KW-1185">Reference proteome</keyword>
<reference evidence="1 3" key="1">
    <citation type="submission" date="2019-08" db="EMBL/GenBank/DDBJ databases">
        <title>Bradymonadales sp. TMQ2.</title>
        <authorList>
            <person name="Liang Q."/>
        </authorList>
    </citation>
    <scope>NUCLEOTIDE SEQUENCE [LARGE SCALE GENOMIC DNA]</scope>
    <source>
        <strain evidence="1 3">TMQ2</strain>
    </source>
</reference>
<dbReference type="AlphaFoldDB" id="A0A5C6X5P3"/>
<evidence type="ECO:0000313" key="3">
    <source>
        <dbReference type="Proteomes" id="UP000321046"/>
    </source>
</evidence>
<evidence type="ECO:0000313" key="1">
    <source>
        <dbReference type="EMBL" id="TXD35505.1"/>
    </source>
</evidence>
<accession>A0A5C6XDK6</accession>
<accession>A0A5C6X5P3</accession>
<dbReference type="Proteomes" id="UP000321046">
    <property type="component" value="Unassembled WGS sequence"/>
</dbReference>
<dbReference type="RefSeq" id="WP_146974547.1">
    <property type="nucleotide sequence ID" value="NZ_VOSL01000049.1"/>
</dbReference>
<dbReference type="OrthoDB" id="5509373at2"/>
<reference evidence="2 4" key="2">
    <citation type="submission" date="2019-08" db="EMBL/GenBank/DDBJ databases">
        <title>Bradymonadales sp. TMQ4.</title>
        <authorList>
            <person name="Liang Q."/>
        </authorList>
    </citation>
    <scope>NUCLEOTIDE SEQUENCE [LARGE SCALE GENOMIC DNA]</scope>
    <source>
        <strain evidence="2 4">TMQ4</strain>
    </source>
</reference>